<dbReference type="InterPro" id="IPR028299">
    <property type="entry name" value="ClpA/B_CS2"/>
</dbReference>
<dbReference type="EMBL" id="UHJC01000001">
    <property type="protein sequence ID" value="SUP84406.1"/>
    <property type="molecule type" value="Genomic_DNA"/>
</dbReference>
<dbReference type="InterPro" id="IPR017729">
    <property type="entry name" value="ATPase_T6SS_ClpV1"/>
</dbReference>
<dbReference type="InterPro" id="IPR036628">
    <property type="entry name" value="Clp_N_dom_sf"/>
</dbReference>
<dbReference type="PRINTS" id="PR00300">
    <property type="entry name" value="CLPPROTEASEA"/>
</dbReference>
<dbReference type="GO" id="GO:0016887">
    <property type="term" value="F:ATP hydrolysis activity"/>
    <property type="evidence" value="ECO:0007669"/>
    <property type="project" value="InterPro"/>
</dbReference>
<dbReference type="SMART" id="SM01086">
    <property type="entry name" value="ClpB_D2-small"/>
    <property type="match status" value="1"/>
</dbReference>
<dbReference type="InterPro" id="IPR041546">
    <property type="entry name" value="ClpA/ClpB_AAA_lid"/>
</dbReference>
<gene>
    <name evidence="9" type="primary">clpV1_5</name>
    <name evidence="9" type="ORF">NCTC8580_03021</name>
</gene>
<dbReference type="InterPro" id="IPR027417">
    <property type="entry name" value="P-loop_NTPase"/>
</dbReference>
<dbReference type="InterPro" id="IPR003959">
    <property type="entry name" value="ATPase_AAA_core"/>
</dbReference>
<comment type="similarity">
    <text evidence="1 7">Belongs to the ClpA/ClpB family.</text>
</comment>
<proteinExistence type="inferred from homology"/>
<dbReference type="SUPFAM" id="SSF52540">
    <property type="entry name" value="P-loop containing nucleoside triphosphate hydrolases"/>
    <property type="match status" value="2"/>
</dbReference>
<dbReference type="Gene3D" id="3.40.50.300">
    <property type="entry name" value="P-loop containing nucleotide triphosphate hydrolases"/>
    <property type="match status" value="3"/>
</dbReference>
<dbReference type="Pfam" id="PF00004">
    <property type="entry name" value="AAA"/>
    <property type="match status" value="1"/>
</dbReference>
<dbReference type="Pfam" id="PF07724">
    <property type="entry name" value="AAA_2"/>
    <property type="match status" value="1"/>
</dbReference>
<dbReference type="GO" id="GO:0005737">
    <property type="term" value="C:cytoplasm"/>
    <property type="evidence" value="ECO:0007669"/>
    <property type="project" value="TreeGrafter"/>
</dbReference>
<keyword evidence="3 7" id="KW-0547">Nucleotide-binding</keyword>
<dbReference type="PROSITE" id="PS00871">
    <property type="entry name" value="CLPAB_2"/>
    <property type="match status" value="1"/>
</dbReference>
<organism evidence="9 10">
    <name type="scientific">Yersinia pseudotuberculosis</name>
    <dbReference type="NCBI Taxonomy" id="633"/>
    <lineage>
        <taxon>Bacteria</taxon>
        <taxon>Pseudomonadati</taxon>
        <taxon>Pseudomonadota</taxon>
        <taxon>Gammaproteobacteria</taxon>
        <taxon>Enterobacterales</taxon>
        <taxon>Yersiniaceae</taxon>
        <taxon>Yersinia</taxon>
    </lineage>
</organism>
<dbReference type="AlphaFoldDB" id="A0A380QC54"/>
<dbReference type="CDD" id="cd19499">
    <property type="entry name" value="RecA-like_ClpB_Hsp104-like"/>
    <property type="match status" value="1"/>
</dbReference>
<evidence type="ECO:0000313" key="10">
    <source>
        <dbReference type="Proteomes" id="UP000255087"/>
    </source>
</evidence>
<dbReference type="PANTHER" id="PTHR11638:SF184">
    <property type="entry name" value="ATPASE WITH CHAPERONE ACTIVITY"/>
    <property type="match status" value="1"/>
</dbReference>
<accession>A0A380QC54</accession>
<dbReference type="InterPro" id="IPR003593">
    <property type="entry name" value="AAA+_ATPase"/>
</dbReference>
<dbReference type="PROSITE" id="PS51903">
    <property type="entry name" value="CLP_R"/>
    <property type="match status" value="1"/>
</dbReference>
<reference evidence="9 10" key="1">
    <citation type="submission" date="2018-06" db="EMBL/GenBank/DDBJ databases">
        <authorList>
            <consortium name="Pathogen Informatics"/>
            <person name="Doyle S."/>
        </authorList>
    </citation>
    <scope>NUCLEOTIDE SEQUENCE [LARGE SCALE GENOMIC DNA]</scope>
    <source>
        <strain evidence="9 10">NCTC8580</strain>
    </source>
</reference>
<evidence type="ECO:0000256" key="6">
    <source>
        <dbReference type="PROSITE-ProRule" id="PRU01251"/>
    </source>
</evidence>
<keyword evidence="4 7" id="KW-0067">ATP-binding</keyword>
<dbReference type="CDD" id="cd00009">
    <property type="entry name" value="AAA"/>
    <property type="match status" value="1"/>
</dbReference>
<dbReference type="SUPFAM" id="SSF81923">
    <property type="entry name" value="Double Clp-N motif"/>
    <property type="match status" value="1"/>
</dbReference>
<dbReference type="GO" id="GO:0034605">
    <property type="term" value="P:cellular response to heat"/>
    <property type="evidence" value="ECO:0007669"/>
    <property type="project" value="TreeGrafter"/>
</dbReference>
<dbReference type="InterPro" id="IPR001270">
    <property type="entry name" value="ClpA/B"/>
</dbReference>
<dbReference type="Pfam" id="PF10431">
    <property type="entry name" value="ClpB_D2-small"/>
    <property type="match status" value="1"/>
</dbReference>
<evidence type="ECO:0000256" key="5">
    <source>
        <dbReference type="ARBA" id="ARBA00023186"/>
    </source>
</evidence>
<dbReference type="Gene3D" id="1.10.8.60">
    <property type="match status" value="1"/>
</dbReference>
<sequence>MVYQALFHEQFKLHMNAVKKTRIKNVAITRKHLFGKLDATLFKGIESATTICKLRGNPYVELVHWLNQLWHQEDNDLKQIIRYFAVDVDAFERELAQALAKLPVGATSISDFSYHIELATERAWIYASLECLDTRIRSGHLLLALLTTMELRRAFFAIAPSMEKIPLEHLSKDLNFITQASPEANEAASDGSPLYDGALPGEASNAIGAAKSGGTLAQYTTDLTALAREGKIDPVLGRNHEINTMVDILLRRRQNNPLLTGDAGVGKTAIVEGLALAIAAGSMPPALSQVSLLSLDIVALSAGASMKGEFEARLKSVLDEAIAAEKPVILFIDEVHTLIGAGGNAGTGDAANLLKPALARGQLRTIGATTWSEFKRHIEKDPALTRRFQVLQVDEPDENTAISMLRGLIPALEKHHGVWIMDEALQAAVRLSHRYIPARQLPDKAISLLDTACARIAVAQFSQPIELQHLTFQSETAQTELVSLEKARHFGKAQDARTEQLKTSIAEHGEAADKLDQRWQAERELVSAITTIRTALYDLVSQPEPDEEKRRAYQAQLVQLEAQLSQVRTSLPLVQTEVNAEVIASIVADWTGIPVGQMLKDDIRAVMELPQRLEARVIGQPHALMQLGENIMTARAGLSDPRKPLGVFMLVGPSGVGKTETALAIAESMYGGEQNMITINMSEYQESHTVSSLKGSPPGYVGYGEGGVLTEAVRRKPYSVVLLDEIEKAHSDVHELFFQVFDKGQMEDGEGRFIDFKNTILLLTSNVGSELLSNLLADPDTAPDQDGILSALQPELLKVFPAAFLGRVTVIPYLPLQQDALQHIVRLHLDRIGARLYSQHQLTLKYSDEVVDDVVSRCAVSETGARMLIRYIEQNITPKIGKYILGDSEVKPEQIIFVHKNENGFVIALQHKDDEN</sequence>
<dbReference type="InterPro" id="IPR019489">
    <property type="entry name" value="Clp_ATPase_C"/>
</dbReference>
<evidence type="ECO:0000259" key="8">
    <source>
        <dbReference type="PROSITE" id="PS51903"/>
    </source>
</evidence>
<keyword evidence="2 6" id="KW-0677">Repeat</keyword>
<dbReference type="InterPro" id="IPR018368">
    <property type="entry name" value="ClpA/B_CS1"/>
</dbReference>
<keyword evidence="5 7" id="KW-0143">Chaperone</keyword>
<evidence type="ECO:0000313" key="9">
    <source>
        <dbReference type="EMBL" id="SUP84406.1"/>
    </source>
</evidence>
<evidence type="ECO:0000256" key="2">
    <source>
        <dbReference type="ARBA" id="ARBA00022737"/>
    </source>
</evidence>
<evidence type="ECO:0000256" key="1">
    <source>
        <dbReference type="ARBA" id="ARBA00008675"/>
    </source>
</evidence>
<dbReference type="GO" id="GO:0005524">
    <property type="term" value="F:ATP binding"/>
    <property type="evidence" value="ECO:0007669"/>
    <property type="project" value="UniProtKB-KW"/>
</dbReference>
<dbReference type="NCBIfam" id="TIGR03345">
    <property type="entry name" value="VI_ClpV1"/>
    <property type="match status" value="1"/>
</dbReference>
<protein>
    <submittedName>
        <fullName evidence="9">ClpB protein</fullName>
    </submittedName>
</protein>
<dbReference type="InterPro" id="IPR050130">
    <property type="entry name" value="ClpA_ClpB"/>
</dbReference>
<dbReference type="PROSITE" id="PS00870">
    <property type="entry name" value="CLPAB_1"/>
    <property type="match status" value="1"/>
</dbReference>
<dbReference type="Proteomes" id="UP000255087">
    <property type="component" value="Unassembled WGS sequence"/>
</dbReference>
<dbReference type="Gene3D" id="1.10.1780.10">
    <property type="entry name" value="Clp, N-terminal domain"/>
    <property type="match status" value="1"/>
</dbReference>
<dbReference type="SMART" id="SM00382">
    <property type="entry name" value="AAA"/>
    <property type="match status" value="2"/>
</dbReference>
<dbReference type="Pfam" id="PF17871">
    <property type="entry name" value="AAA_lid_9"/>
    <property type="match status" value="1"/>
</dbReference>
<name>A0A380QC54_YERPU</name>
<dbReference type="InterPro" id="IPR004176">
    <property type="entry name" value="Clp_R_N"/>
</dbReference>
<evidence type="ECO:0000256" key="4">
    <source>
        <dbReference type="ARBA" id="ARBA00022840"/>
    </source>
</evidence>
<evidence type="ECO:0000256" key="7">
    <source>
        <dbReference type="RuleBase" id="RU004432"/>
    </source>
</evidence>
<dbReference type="Pfam" id="PF02861">
    <property type="entry name" value="Clp_N"/>
    <property type="match status" value="1"/>
</dbReference>
<dbReference type="PANTHER" id="PTHR11638">
    <property type="entry name" value="ATP-DEPENDENT CLP PROTEASE"/>
    <property type="match status" value="1"/>
</dbReference>
<feature type="domain" description="Clp R" evidence="8">
    <location>
        <begin position="34"/>
        <end position="175"/>
    </location>
</feature>
<evidence type="ECO:0000256" key="3">
    <source>
        <dbReference type="ARBA" id="ARBA00022741"/>
    </source>
</evidence>